<dbReference type="InterPro" id="IPR041492">
    <property type="entry name" value="HAD_2"/>
</dbReference>
<dbReference type="Proteomes" id="UP001184230">
    <property type="component" value="Unassembled WGS sequence"/>
</dbReference>
<dbReference type="EMBL" id="JAVDRF010000007">
    <property type="protein sequence ID" value="MDR6537671.1"/>
    <property type="molecule type" value="Genomic_DNA"/>
</dbReference>
<dbReference type="SFLD" id="SFLDG01129">
    <property type="entry name" value="C1.5:_HAD__Beta-PGM__Phosphata"/>
    <property type="match status" value="1"/>
</dbReference>
<dbReference type="InterPro" id="IPR023214">
    <property type="entry name" value="HAD_sf"/>
</dbReference>
<organism evidence="1 2">
    <name type="scientific">Variovorax soli</name>
    <dbReference type="NCBI Taxonomy" id="376815"/>
    <lineage>
        <taxon>Bacteria</taxon>
        <taxon>Pseudomonadati</taxon>
        <taxon>Pseudomonadota</taxon>
        <taxon>Betaproteobacteria</taxon>
        <taxon>Burkholderiales</taxon>
        <taxon>Comamonadaceae</taxon>
        <taxon>Variovorax</taxon>
    </lineage>
</organism>
<dbReference type="InterPro" id="IPR023198">
    <property type="entry name" value="PGP-like_dom2"/>
</dbReference>
<dbReference type="InterPro" id="IPR050155">
    <property type="entry name" value="HAD-like_hydrolase_sf"/>
</dbReference>
<dbReference type="Gene3D" id="3.40.50.1000">
    <property type="entry name" value="HAD superfamily/HAD-like"/>
    <property type="match status" value="1"/>
</dbReference>
<dbReference type="Gene3D" id="1.10.150.240">
    <property type="entry name" value="Putative phosphatase, domain 2"/>
    <property type="match status" value="1"/>
</dbReference>
<dbReference type="PANTHER" id="PTHR43434:SF13">
    <property type="entry name" value="PHOSPHOGLYCOLATE PHOSPHATASE"/>
    <property type="match status" value="1"/>
</dbReference>
<keyword evidence="1" id="KW-0378">Hydrolase</keyword>
<comment type="caution">
    <text evidence="1">The sequence shown here is derived from an EMBL/GenBank/DDBJ whole genome shotgun (WGS) entry which is preliminary data.</text>
</comment>
<evidence type="ECO:0000313" key="2">
    <source>
        <dbReference type="Proteomes" id="UP001184230"/>
    </source>
</evidence>
<reference evidence="1 2" key="1">
    <citation type="submission" date="2023-07" db="EMBL/GenBank/DDBJ databases">
        <title>Sorghum-associated microbial communities from plants grown in Nebraska, USA.</title>
        <authorList>
            <person name="Schachtman D."/>
        </authorList>
    </citation>
    <scope>NUCLEOTIDE SEQUENCE [LARGE SCALE GENOMIC DNA]</scope>
    <source>
        <strain evidence="1 2">DS1781</strain>
    </source>
</reference>
<sequence>MAIKLAIFDFDGTLADTYPLFMDSLDVLAATHGFRRLACHERQRLRGLSATEVIRELQLPLWKVPAVLSDFRKIMRRRIDEARLFSGMASVLCAMVQKDIKVAIATSNSIDNVRAILGDPLLSRFAMLECGSTLFGKSHRLRRILKKTEVMRAQAIYIGDEIRDAEAAKKMGISFGAVAWGYTDVEVLLRTNPLKVFRTPTDILAI</sequence>
<dbReference type="Pfam" id="PF13419">
    <property type="entry name" value="HAD_2"/>
    <property type="match status" value="1"/>
</dbReference>
<evidence type="ECO:0000313" key="1">
    <source>
        <dbReference type="EMBL" id="MDR6537671.1"/>
    </source>
</evidence>
<dbReference type="RefSeq" id="WP_309903759.1">
    <property type="nucleotide sequence ID" value="NZ_JAVDRF010000007.1"/>
</dbReference>
<dbReference type="SFLD" id="SFLDS00003">
    <property type="entry name" value="Haloacid_Dehalogenase"/>
    <property type="match status" value="1"/>
</dbReference>
<name>A0ABU1NI32_9BURK</name>
<dbReference type="EC" id="3.1.3.18" evidence="1"/>
<dbReference type="InterPro" id="IPR036412">
    <property type="entry name" value="HAD-like_sf"/>
</dbReference>
<accession>A0ABU1NI32</accession>
<protein>
    <submittedName>
        <fullName evidence="1">Phosphoglycolate phosphatase</fullName>
        <ecNumber evidence="1">3.1.3.18</ecNumber>
    </submittedName>
</protein>
<keyword evidence="2" id="KW-1185">Reference proteome</keyword>
<dbReference type="GO" id="GO:0008967">
    <property type="term" value="F:phosphoglycolate phosphatase activity"/>
    <property type="evidence" value="ECO:0007669"/>
    <property type="project" value="UniProtKB-EC"/>
</dbReference>
<dbReference type="SUPFAM" id="SSF56784">
    <property type="entry name" value="HAD-like"/>
    <property type="match status" value="1"/>
</dbReference>
<dbReference type="PANTHER" id="PTHR43434">
    <property type="entry name" value="PHOSPHOGLYCOLATE PHOSPHATASE"/>
    <property type="match status" value="1"/>
</dbReference>
<proteinExistence type="predicted"/>
<gene>
    <name evidence="1" type="ORF">J2739_003452</name>
</gene>